<keyword evidence="2" id="KW-1185">Reference proteome</keyword>
<accession>A0A4V1AID5</accession>
<gene>
    <name evidence="1" type="ORF">EQG49_00965</name>
</gene>
<reference evidence="2" key="1">
    <citation type="submission" date="2019-03" db="EMBL/GenBank/DDBJ databases">
        <title>Weissella sp. 26KH-42 Genome sequencing.</title>
        <authorList>
            <person name="Heo J."/>
            <person name="Kim S.-J."/>
            <person name="Kim J.-S."/>
            <person name="Hong S.-B."/>
            <person name="Kwon S.-W."/>
        </authorList>
    </citation>
    <scope>NUCLEOTIDE SEQUENCE [LARGE SCALE GENOMIC DNA]</scope>
    <source>
        <strain evidence="2">26KH-42</strain>
    </source>
</reference>
<proteinExistence type="predicted"/>
<protein>
    <submittedName>
        <fullName evidence="1">Uncharacterized protein</fullName>
    </submittedName>
</protein>
<organism evidence="1 2">
    <name type="scientific">Periweissella cryptocerci</name>
    <dbReference type="NCBI Taxonomy" id="2506420"/>
    <lineage>
        <taxon>Bacteria</taxon>
        <taxon>Bacillati</taxon>
        <taxon>Bacillota</taxon>
        <taxon>Bacilli</taxon>
        <taxon>Lactobacillales</taxon>
        <taxon>Lactobacillaceae</taxon>
        <taxon>Periweissella</taxon>
    </lineage>
</organism>
<dbReference type="AlphaFoldDB" id="A0A4V1AID5"/>
<dbReference type="EMBL" id="CP037940">
    <property type="protein sequence ID" value="QBO35125.1"/>
    <property type="molecule type" value="Genomic_DNA"/>
</dbReference>
<name>A0A4V1AID5_9LACO</name>
<dbReference type="Proteomes" id="UP000292886">
    <property type="component" value="Chromosome"/>
</dbReference>
<evidence type="ECO:0000313" key="1">
    <source>
        <dbReference type="EMBL" id="QBO35125.1"/>
    </source>
</evidence>
<sequence length="141" mass="16112">MKESNTYIGVKLAAVTGFKKVMQNSTILLKLNPNTVGEFDEKGQLALYTDKAGKVAKVVVYTKIQPERRYEEVMESEPLIAFTNSHVSKNIVDFIQKFLQNMKNADKNENHARELLLKIKRDQDAIDENVREISRNVQNAN</sequence>
<dbReference type="KEGG" id="wei:EQG49_00965"/>
<dbReference type="RefSeq" id="WP_133362205.1">
    <property type="nucleotide sequence ID" value="NZ_CP037940.1"/>
</dbReference>
<evidence type="ECO:0000313" key="2">
    <source>
        <dbReference type="Proteomes" id="UP000292886"/>
    </source>
</evidence>